<dbReference type="Pfam" id="PF25888">
    <property type="entry name" value="WHD_DnaB"/>
    <property type="match status" value="1"/>
</dbReference>
<proteinExistence type="inferred from homology"/>
<gene>
    <name evidence="5" type="ORF">IMZ08_09190</name>
</gene>
<comment type="caution">
    <text evidence="5">The sequence shown here is derived from an EMBL/GenBank/DDBJ whole genome shotgun (WGS) entry which is preliminary data.</text>
</comment>
<name>A0ABR9QIA2_9BACI</name>
<evidence type="ECO:0000259" key="3">
    <source>
        <dbReference type="Pfam" id="PF07261"/>
    </source>
</evidence>
<protein>
    <submittedName>
        <fullName evidence="5">Replication initiation and membrane attachment family protein</fullName>
    </submittedName>
</protein>
<dbReference type="EMBL" id="JADCLJ010000019">
    <property type="protein sequence ID" value="MBE4908228.1"/>
    <property type="molecule type" value="Genomic_DNA"/>
</dbReference>
<evidence type="ECO:0000313" key="6">
    <source>
        <dbReference type="Proteomes" id="UP001516662"/>
    </source>
</evidence>
<feature type="compositionally biased region" description="Basic and acidic residues" evidence="2">
    <location>
        <begin position="434"/>
        <end position="461"/>
    </location>
</feature>
<accession>A0ABR9QIA2</accession>
<evidence type="ECO:0000256" key="2">
    <source>
        <dbReference type="SAM" id="MobiDB-lite"/>
    </source>
</evidence>
<feature type="domain" description="DnaB/C C-terminal" evidence="3">
    <location>
        <begin position="335"/>
        <end position="397"/>
    </location>
</feature>
<dbReference type="Pfam" id="PF07261">
    <property type="entry name" value="DnaB_2"/>
    <property type="match status" value="1"/>
</dbReference>
<dbReference type="InterPro" id="IPR058660">
    <property type="entry name" value="WHD_DnaB"/>
</dbReference>
<comment type="similarity">
    <text evidence="1">Belongs to the DnaB/DnaD family.</text>
</comment>
<dbReference type="InterPro" id="IPR006343">
    <property type="entry name" value="DnaB/C_C"/>
</dbReference>
<keyword evidence="6" id="KW-1185">Reference proteome</keyword>
<feature type="region of interest" description="Disordered" evidence="2">
    <location>
        <begin position="406"/>
        <end position="468"/>
    </location>
</feature>
<evidence type="ECO:0000256" key="1">
    <source>
        <dbReference type="ARBA" id="ARBA00093462"/>
    </source>
</evidence>
<evidence type="ECO:0000259" key="4">
    <source>
        <dbReference type="Pfam" id="PF25888"/>
    </source>
</evidence>
<dbReference type="Proteomes" id="UP001516662">
    <property type="component" value="Unassembled WGS sequence"/>
</dbReference>
<evidence type="ECO:0000313" key="5">
    <source>
        <dbReference type="EMBL" id="MBE4908228.1"/>
    </source>
</evidence>
<organism evidence="5 6">
    <name type="scientific">Litchfieldia luteola</name>
    <dbReference type="NCBI Taxonomy" id="682179"/>
    <lineage>
        <taxon>Bacteria</taxon>
        <taxon>Bacillati</taxon>
        <taxon>Bacillota</taxon>
        <taxon>Bacilli</taxon>
        <taxon>Bacillales</taxon>
        <taxon>Bacillaceae</taxon>
        <taxon>Litchfieldia</taxon>
    </lineage>
</organism>
<reference evidence="5 6" key="1">
    <citation type="submission" date="2020-10" db="EMBL/GenBank/DDBJ databases">
        <title>Bacillus sp. HD4P25, an endophyte from a halophyte.</title>
        <authorList>
            <person name="Sun J.-Q."/>
        </authorList>
    </citation>
    <scope>NUCLEOTIDE SEQUENCE [LARGE SCALE GENOMIC DNA]</scope>
    <source>
        <strain evidence="5 6">YIM 93174</strain>
    </source>
</reference>
<feature type="domain" description="Replicative helicase loading/DNA remodeling protein DnaB N-terminal winged helix" evidence="4">
    <location>
        <begin position="12"/>
        <end position="208"/>
    </location>
</feature>
<sequence>MKQQQHWKDLLPIDRYIVRSADMLNENDRKVLTLLYQPLIGTKCFSLYMTLWSELEQNRMWGEETTHHGLMAIMQTNLRDIYQERLKLEAIGLMKTFVNESDDNRLFIYDIQAPLTPKEFFTDGVLNIFLYNRLGKNKFMMLKRFFSGAEIDSQNFKPITKNFNEVFSSINPSEMAVNINEETTGNTQLDQNNSFFDRQGKQEIHFSEDLFDFDLFFAGISEVMIPKKSITPKVQDAIKKLSFLYSIDPIQMQNIAMSAINHNEMIDIEKLRKAARDWYQFEHGDHLPALSERSQPIPYQTMATREPESKEEKLIKQLETISPRALLIDISGGAEPSSADMKIIEDVMFGQQLLPGVVNVLIYYVMLRSDMKLTKGYVEKLASHWSRKQIRTVPEAMTLAKQEHRQYQNWAKTKSEPKQNKRKAVRTEMLPDWLHQETSEKQEESSQKDFEHEKRELEERIKKFKKKT</sequence>
<dbReference type="RefSeq" id="WP_193535723.1">
    <property type="nucleotide sequence ID" value="NZ_JADCLJ010000019.1"/>
</dbReference>